<dbReference type="PANTHER" id="PTHR11929:SF12">
    <property type="entry name" value="ALPHA-(1,3)-FUCOSYLTRANSFERASE 7"/>
    <property type="match status" value="1"/>
</dbReference>
<comment type="pathway">
    <text evidence="2">Protein modification; protein glycosylation.</text>
</comment>
<evidence type="ECO:0000256" key="1">
    <source>
        <dbReference type="ARBA" id="ARBA00004167"/>
    </source>
</evidence>
<evidence type="ECO:0000256" key="12">
    <source>
        <dbReference type="RuleBase" id="RU003832"/>
    </source>
</evidence>
<dbReference type="Pfam" id="PF17039">
    <property type="entry name" value="Glyco_tran_10_N"/>
    <property type="match status" value="1"/>
</dbReference>
<keyword evidence="12" id="KW-0333">Golgi apparatus</keyword>
<dbReference type="RefSeq" id="XP_021332139.1">
    <property type="nucleotide sequence ID" value="XM_021476464.3"/>
</dbReference>
<dbReference type="GO" id="GO:0046920">
    <property type="term" value="F:alpha-(1-&gt;3)-fucosyltransferase activity"/>
    <property type="evidence" value="ECO:0000318"/>
    <property type="project" value="GO_Central"/>
</dbReference>
<dbReference type="AlphaFoldDB" id="A0A8M9Q443"/>
<dbReference type="FunFam" id="3.40.50.11660:FF:000001">
    <property type="entry name" value="alpha-(1,3)-fucosyltransferase 9"/>
    <property type="match status" value="1"/>
</dbReference>
<comment type="subcellular location">
    <subcellularLocation>
        <location evidence="12">Golgi apparatus</location>
        <location evidence="12">Golgi stack membrane</location>
        <topology evidence="12">Single-pass type II membrane protein</topology>
    </subcellularLocation>
    <subcellularLocation>
        <location evidence="1">Membrane</location>
        <topology evidence="1">Single-pass membrane protein</topology>
    </subcellularLocation>
</comment>
<keyword evidence="16" id="KW-1185">Reference proteome</keyword>
<feature type="chain" id="PRO_5035434044" description="Fucosyltransferase" evidence="13">
    <location>
        <begin position="24"/>
        <end position="348"/>
    </location>
</feature>
<dbReference type="GeneID" id="100333727"/>
<dbReference type="Pfam" id="PF00852">
    <property type="entry name" value="Glyco_transf_10"/>
    <property type="match status" value="1"/>
</dbReference>
<evidence type="ECO:0000256" key="2">
    <source>
        <dbReference type="ARBA" id="ARBA00004922"/>
    </source>
</evidence>
<evidence type="ECO:0000259" key="14">
    <source>
        <dbReference type="Pfam" id="PF00852"/>
    </source>
</evidence>
<dbReference type="GO" id="GO:0032580">
    <property type="term" value="C:Golgi cisterna membrane"/>
    <property type="evidence" value="ECO:0007669"/>
    <property type="project" value="UniProtKB-SubCell"/>
</dbReference>
<evidence type="ECO:0000256" key="9">
    <source>
        <dbReference type="ARBA" id="ARBA00023136"/>
    </source>
</evidence>
<dbReference type="AGR" id="ZFIN:ZDB-GENE-140106-92"/>
<feature type="signal peptide" evidence="13">
    <location>
        <begin position="1"/>
        <end position="23"/>
    </location>
</feature>
<dbReference type="UniPathway" id="UPA00378"/>
<keyword evidence="9" id="KW-0472">Membrane</keyword>
<sequence>MKHNHALCCLFAFLLLYNFLTWSKSMLFLTHTATSQPKSLEHNLTILLWHWPFGVHYRLQRGICMSQYKIPKCFLEDNRSLFSQADVVVFHHHELWTGYSELPLHLSRPPKQKWIWLSLEPPINNRDLRNYSSIFNWTMSYRRDADIFMPYGELIAKSTNTTYVIPSKSDCLVCWVVSKYKSNQSRSLVFHQLKKHIPSRRIEVYGQWTNRPLSNKKLLSTISQCYFYLAFENSISTDYITEKLWRNSFQAGSVPVVLGPPRNVYELYIPPGSFIHVNDFSSVKELAAFLNQVAADRKRYESYFKWHLHYDVRMYTDWRERLCHICLHHEQLSEHKKVYNDLYSWVNR</sequence>
<evidence type="ECO:0000313" key="18">
    <source>
        <dbReference type="ZFIN" id="ZDB-GENE-140106-92"/>
    </source>
</evidence>
<evidence type="ECO:0000256" key="4">
    <source>
        <dbReference type="ARBA" id="ARBA00022676"/>
    </source>
</evidence>
<feature type="domain" description="Fucosyltransferase C-terminal" evidence="14">
    <location>
        <begin position="170"/>
        <end position="345"/>
    </location>
</feature>
<dbReference type="ZFIN" id="ZDB-GENE-140106-92">
    <property type="gene designation" value="zmp:0000001132"/>
</dbReference>
<keyword evidence="5 12" id="KW-0808">Transferase</keyword>
<feature type="domain" description="Fucosyltransferase N-terminal" evidence="15">
    <location>
        <begin position="42"/>
        <end position="152"/>
    </location>
</feature>
<name>A0A8M9Q443_DANRE</name>
<keyword evidence="13" id="KW-0732">Signal</keyword>
<dbReference type="InterPro" id="IPR001503">
    <property type="entry name" value="Glyco_trans_10"/>
</dbReference>
<evidence type="ECO:0000256" key="11">
    <source>
        <dbReference type="ARBA" id="ARBA00036481"/>
    </source>
</evidence>
<keyword evidence="7" id="KW-0735">Signal-anchor</keyword>
<evidence type="ECO:0000313" key="17">
    <source>
        <dbReference type="RefSeq" id="XP_021332139.1"/>
    </source>
</evidence>
<keyword evidence="10" id="KW-0325">Glycoprotein</keyword>
<protein>
    <recommendedName>
        <fullName evidence="12">Fucosyltransferase</fullName>
        <ecNumber evidence="12">2.4.1.-</ecNumber>
    </recommendedName>
</protein>
<accession>A0A8M9Q443</accession>
<evidence type="ECO:0000256" key="6">
    <source>
        <dbReference type="ARBA" id="ARBA00022692"/>
    </source>
</evidence>
<dbReference type="Gene3D" id="3.40.50.11660">
    <property type="entry name" value="Glycosyl transferase family 10, C-terminal domain"/>
    <property type="match status" value="1"/>
</dbReference>
<dbReference type="SUPFAM" id="SSF53756">
    <property type="entry name" value="UDP-Glycosyltransferase/glycogen phosphorylase"/>
    <property type="match status" value="1"/>
</dbReference>
<keyword evidence="6 12" id="KW-0812">Transmembrane</keyword>
<comment type="similarity">
    <text evidence="3 12">Belongs to the glycosyltransferase 10 family.</text>
</comment>
<gene>
    <name evidence="17 18" type="primary">zmp:0000001132</name>
</gene>
<dbReference type="OrthoDB" id="427096at2759"/>
<dbReference type="EC" id="2.4.1.-" evidence="12"/>
<evidence type="ECO:0000256" key="8">
    <source>
        <dbReference type="ARBA" id="ARBA00022989"/>
    </source>
</evidence>
<dbReference type="PANTHER" id="PTHR11929">
    <property type="entry name" value="ALPHA- 1,3 -FUCOSYLTRANSFERASE"/>
    <property type="match status" value="1"/>
</dbReference>
<dbReference type="SMR" id="A0A8M9Q443"/>
<evidence type="ECO:0000256" key="3">
    <source>
        <dbReference type="ARBA" id="ARBA00008919"/>
    </source>
</evidence>
<dbReference type="InterPro" id="IPR055270">
    <property type="entry name" value="Glyco_tran_10_C"/>
</dbReference>
<comment type="catalytic activity">
    <reaction evidence="11">
        <text>an N-acetyl-alpha-neuraminyl-(2-&gt;3)-beta-D-galactosyl-(1-&gt;4)-N-acetyl-beta-D-glucosaminyl derivative + GDP-beta-L-fucose = an alpha-Neu5Ac-(2-&gt;3)-beta-D-Gal-(1-&gt;4)-[alpha-L-Fuc-(1-&gt;3)]-beta-D-GlcNAc derivative + GDP + H(+)</text>
        <dbReference type="Rhea" id="RHEA:56076"/>
        <dbReference type="ChEBI" id="CHEBI:15378"/>
        <dbReference type="ChEBI" id="CHEBI:57273"/>
        <dbReference type="ChEBI" id="CHEBI:58189"/>
        <dbReference type="ChEBI" id="CHEBI:136545"/>
        <dbReference type="ChEBI" id="CHEBI:139509"/>
    </reaction>
    <physiologicalReaction direction="left-to-right" evidence="11">
        <dbReference type="Rhea" id="RHEA:56077"/>
    </physiologicalReaction>
</comment>
<dbReference type="InterPro" id="IPR031481">
    <property type="entry name" value="Glyco_tran_10_N"/>
</dbReference>
<dbReference type="InterPro" id="IPR038577">
    <property type="entry name" value="GT10-like_C_sf"/>
</dbReference>
<evidence type="ECO:0000259" key="15">
    <source>
        <dbReference type="Pfam" id="PF17039"/>
    </source>
</evidence>
<dbReference type="Proteomes" id="UP000000437">
    <property type="component" value="Chromosome 5"/>
</dbReference>
<keyword evidence="4 12" id="KW-0328">Glycosyltransferase</keyword>
<keyword evidence="8" id="KW-1133">Transmembrane helix</keyword>
<reference evidence="17" key="1">
    <citation type="submission" date="2025-08" db="UniProtKB">
        <authorList>
            <consortium name="RefSeq"/>
        </authorList>
    </citation>
    <scope>IDENTIFICATION</scope>
    <source>
        <strain evidence="17">Tuebingen</strain>
        <tissue evidence="17">Fibroblasts and whole tissue</tissue>
    </source>
</reference>
<evidence type="ECO:0000256" key="10">
    <source>
        <dbReference type="ARBA" id="ARBA00023180"/>
    </source>
</evidence>
<dbReference type="KEGG" id="dre:100333727"/>
<evidence type="ECO:0000256" key="5">
    <source>
        <dbReference type="ARBA" id="ARBA00022679"/>
    </source>
</evidence>
<organism evidence="16 17">
    <name type="scientific">Danio rerio</name>
    <name type="common">Zebrafish</name>
    <name type="synonym">Brachydanio rerio</name>
    <dbReference type="NCBI Taxonomy" id="7955"/>
    <lineage>
        <taxon>Eukaryota</taxon>
        <taxon>Metazoa</taxon>
        <taxon>Chordata</taxon>
        <taxon>Craniata</taxon>
        <taxon>Vertebrata</taxon>
        <taxon>Euteleostomi</taxon>
        <taxon>Actinopterygii</taxon>
        <taxon>Neopterygii</taxon>
        <taxon>Teleostei</taxon>
        <taxon>Ostariophysi</taxon>
        <taxon>Cypriniformes</taxon>
        <taxon>Danionidae</taxon>
        <taxon>Danioninae</taxon>
        <taxon>Danio</taxon>
    </lineage>
</organism>
<proteinExistence type="inferred from homology"/>
<dbReference type="CTD" id="100333727"/>
<evidence type="ECO:0000256" key="13">
    <source>
        <dbReference type="SAM" id="SignalP"/>
    </source>
</evidence>
<evidence type="ECO:0000256" key="7">
    <source>
        <dbReference type="ARBA" id="ARBA00022968"/>
    </source>
</evidence>
<evidence type="ECO:0000313" key="16">
    <source>
        <dbReference type="Proteomes" id="UP000000437"/>
    </source>
</evidence>